<dbReference type="Proteomes" id="UP000317648">
    <property type="component" value="Chromosome"/>
</dbReference>
<keyword evidence="2" id="KW-1185">Reference proteome</keyword>
<gene>
    <name evidence="1" type="ORF">Pla8534_62280</name>
</gene>
<dbReference type="RefSeq" id="WP_145057551.1">
    <property type="nucleotide sequence ID" value="NZ_CP036433.1"/>
</dbReference>
<dbReference type="AlphaFoldDB" id="A0A518E2P4"/>
<evidence type="ECO:0000313" key="1">
    <source>
        <dbReference type="EMBL" id="QDU98360.1"/>
    </source>
</evidence>
<dbReference type="KEGG" id="lcre:Pla8534_62280"/>
<organism evidence="1 2">
    <name type="scientific">Lignipirellula cremea</name>
    <dbReference type="NCBI Taxonomy" id="2528010"/>
    <lineage>
        <taxon>Bacteria</taxon>
        <taxon>Pseudomonadati</taxon>
        <taxon>Planctomycetota</taxon>
        <taxon>Planctomycetia</taxon>
        <taxon>Pirellulales</taxon>
        <taxon>Pirellulaceae</taxon>
        <taxon>Lignipirellula</taxon>
    </lineage>
</organism>
<name>A0A518E2P4_9BACT</name>
<reference evidence="1 2" key="1">
    <citation type="submission" date="2019-02" db="EMBL/GenBank/DDBJ databases">
        <title>Deep-cultivation of Planctomycetes and their phenomic and genomic characterization uncovers novel biology.</title>
        <authorList>
            <person name="Wiegand S."/>
            <person name="Jogler M."/>
            <person name="Boedeker C."/>
            <person name="Pinto D."/>
            <person name="Vollmers J."/>
            <person name="Rivas-Marin E."/>
            <person name="Kohn T."/>
            <person name="Peeters S.H."/>
            <person name="Heuer A."/>
            <person name="Rast P."/>
            <person name="Oberbeckmann S."/>
            <person name="Bunk B."/>
            <person name="Jeske O."/>
            <person name="Meyerdierks A."/>
            <person name="Storesund J.E."/>
            <person name="Kallscheuer N."/>
            <person name="Luecker S."/>
            <person name="Lage O.M."/>
            <person name="Pohl T."/>
            <person name="Merkel B.J."/>
            <person name="Hornburger P."/>
            <person name="Mueller R.-W."/>
            <person name="Bruemmer F."/>
            <person name="Labrenz M."/>
            <person name="Spormann A.M."/>
            <person name="Op den Camp H."/>
            <person name="Overmann J."/>
            <person name="Amann R."/>
            <person name="Jetten M.S.M."/>
            <person name="Mascher T."/>
            <person name="Medema M.H."/>
            <person name="Devos D.P."/>
            <person name="Kaster A.-K."/>
            <person name="Ovreas L."/>
            <person name="Rohde M."/>
            <person name="Galperin M.Y."/>
            <person name="Jogler C."/>
        </authorList>
    </citation>
    <scope>NUCLEOTIDE SEQUENCE [LARGE SCALE GENOMIC DNA]</scope>
    <source>
        <strain evidence="1 2">Pla85_3_4</strain>
    </source>
</reference>
<accession>A0A518E2P4</accession>
<protein>
    <submittedName>
        <fullName evidence="1">Uncharacterized protein</fullName>
    </submittedName>
</protein>
<evidence type="ECO:0000313" key="2">
    <source>
        <dbReference type="Proteomes" id="UP000317648"/>
    </source>
</evidence>
<dbReference type="EMBL" id="CP036433">
    <property type="protein sequence ID" value="QDU98360.1"/>
    <property type="molecule type" value="Genomic_DNA"/>
</dbReference>
<sequence>MKRLAFFTLEGLVRQGQHEVWVPVGRFSSAEAAATAAGSCRQFAQTRVLPYFRDSGMLPVATNGDTAPRTTSRPHIKPAAFNVTVA</sequence>
<proteinExistence type="predicted"/>